<comment type="caution">
    <text evidence="8">The sequence shown here is derived from an EMBL/GenBank/DDBJ whole genome shotgun (WGS) entry which is preliminary data.</text>
</comment>
<dbReference type="OrthoDB" id="9802090at2"/>
<dbReference type="EC" id="2.1.1.33" evidence="7"/>
<dbReference type="InterPro" id="IPR003358">
    <property type="entry name" value="tRNA_(Gua-N-7)_MeTrfase_Trmb"/>
</dbReference>
<evidence type="ECO:0000256" key="2">
    <source>
        <dbReference type="ARBA" id="ARBA00003015"/>
    </source>
</evidence>
<comment type="pathway">
    <text evidence="7">tRNA modification; N(7)-methylguanine-tRNA biosynthesis.</text>
</comment>
<gene>
    <name evidence="7" type="primary">trmB</name>
    <name evidence="8" type="ORF">DFR26_0403</name>
</gene>
<evidence type="ECO:0000313" key="8">
    <source>
        <dbReference type="EMBL" id="REH40204.1"/>
    </source>
</evidence>
<comment type="similarity">
    <text evidence="7">Belongs to the class I-like SAM-binding methyltransferase superfamily. TrmB family.</text>
</comment>
<dbReference type="RefSeq" id="WP_116207258.1">
    <property type="nucleotide sequence ID" value="NZ_QUNR01000001.1"/>
</dbReference>
<feature type="binding site" evidence="7">
    <location>
        <position position="114"/>
    </location>
    <ligand>
        <name>S-adenosyl-L-methionine</name>
        <dbReference type="ChEBI" id="CHEBI:59789"/>
    </ligand>
</feature>
<dbReference type="AlphaFoldDB" id="A0A3E0H986"/>
<dbReference type="GO" id="GO:0043527">
    <property type="term" value="C:tRNA methyltransferase complex"/>
    <property type="evidence" value="ECO:0007669"/>
    <property type="project" value="TreeGrafter"/>
</dbReference>
<comment type="catalytic activity">
    <reaction evidence="1 7">
        <text>guanosine(46) in tRNA + S-adenosyl-L-methionine = N(7)-methylguanosine(46) in tRNA + S-adenosyl-L-homocysteine</text>
        <dbReference type="Rhea" id="RHEA:42708"/>
        <dbReference type="Rhea" id="RHEA-COMP:10188"/>
        <dbReference type="Rhea" id="RHEA-COMP:10189"/>
        <dbReference type="ChEBI" id="CHEBI:57856"/>
        <dbReference type="ChEBI" id="CHEBI:59789"/>
        <dbReference type="ChEBI" id="CHEBI:74269"/>
        <dbReference type="ChEBI" id="CHEBI:74480"/>
        <dbReference type="EC" id="2.1.1.33"/>
    </reaction>
</comment>
<name>A0A3E0H986_9GAMM</name>
<dbReference type="HAMAP" id="MF_01057">
    <property type="entry name" value="tRNA_methyltr_TrmB"/>
    <property type="match status" value="1"/>
</dbReference>
<dbReference type="InterPro" id="IPR029063">
    <property type="entry name" value="SAM-dependent_MTases_sf"/>
</dbReference>
<evidence type="ECO:0000256" key="7">
    <source>
        <dbReference type="HAMAP-Rule" id="MF_01057"/>
    </source>
</evidence>
<keyword evidence="6 7" id="KW-0819">tRNA processing</keyword>
<dbReference type="InterPro" id="IPR055361">
    <property type="entry name" value="tRNA_methyltr_TrmB_bact"/>
</dbReference>
<dbReference type="CDD" id="cd02440">
    <property type="entry name" value="AdoMet_MTases"/>
    <property type="match status" value="1"/>
</dbReference>
<evidence type="ECO:0000256" key="1">
    <source>
        <dbReference type="ARBA" id="ARBA00000142"/>
    </source>
</evidence>
<dbReference type="EMBL" id="QUNR01000001">
    <property type="protein sequence ID" value="REH40204.1"/>
    <property type="molecule type" value="Genomic_DNA"/>
</dbReference>
<keyword evidence="3 7" id="KW-0489">Methyltransferase</keyword>
<reference evidence="8 9" key="1">
    <citation type="submission" date="2018-08" db="EMBL/GenBank/DDBJ databases">
        <title>Genomic Encyclopedia of Type Strains, Phase IV (KMG-IV): sequencing the most valuable type-strain genomes for metagenomic binning, comparative biology and taxonomic classification.</title>
        <authorList>
            <person name="Goeker M."/>
        </authorList>
    </citation>
    <scope>NUCLEOTIDE SEQUENCE [LARGE SCALE GENOMIC DNA]</scope>
    <source>
        <strain evidence="8 9">DSM 26022</strain>
    </source>
</reference>
<evidence type="ECO:0000313" key="9">
    <source>
        <dbReference type="Proteomes" id="UP000256774"/>
    </source>
</evidence>
<feature type="binding site" evidence="7">
    <location>
        <begin position="210"/>
        <end position="213"/>
    </location>
    <ligand>
        <name>substrate</name>
    </ligand>
</feature>
<feature type="binding site" evidence="7">
    <location>
        <position position="62"/>
    </location>
    <ligand>
        <name>S-adenosyl-L-methionine</name>
        <dbReference type="ChEBI" id="CHEBI:59789"/>
    </ligand>
</feature>
<dbReference type="GO" id="GO:0008176">
    <property type="term" value="F:tRNA (guanine(46)-N7)-methyltransferase activity"/>
    <property type="evidence" value="ECO:0007669"/>
    <property type="project" value="UniProtKB-UniRule"/>
</dbReference>
<comment type="caution">
    <text evidence="7">Lacks conserved residue(s) required for the propagation of feature annotation.</text>
</comment>
<dbReference type="PANTHER" id="PTHR23417">
    <property type="entry name" value="3-DEOXY-D-MANNO-OCTULOSONIC-ACID TRANSFERASE/TRNA GUANINE-N 7 - -METHYLTRANSFERASE"/>
    <property type="match status" value="1"/>
</dbReference>
<dbReference type="SUPFAM" id="SSF53335">
    <property type="entry name" value="S-adenosyl-L-methionine-dependent methyltransferases"/>
    <property type="match status" value="1"/>
</dbReference>
<dbReference type="NCBIfam" id="TIGR00091">
    <property type="entry name" value="tRNA (guanosine(46)-N7)-methyltransferase TrmB"/>
    <property type="match status" value="1"/>
</dbReference>
<dbReference type="Pfam" id="PF02390">
    <property type="entry name" value="Methyltransf_4"/>
    <property type="match status" value="1"/>
</dbReference>
<comment type="function">
    <text evidence="2 7">Catalyzes the formation of N(7)-methylguanine at position 46 (m7G46) in tRNA.</text>
</comment>
<proteinExistence type="inferred from homology"/>
<dbReference type="PANTHER" id="PTHR23417:SF14">
    <property type="entry name" value="PENTACOTRIPEPTIDE-REPEAT REGION OF PRORP DOMAIN-CONTAINING PROTEIN"/>
    <property type="match status" value="1"/>
</dbReference>
<evidence type="ECO:0000256" key="3">
    <source>
        <dbReference type="ARBA" id="ARBA00022603"/>
    </source>
</evidence>
<evidence type="ECO:0000256" key="6">
    <source>
        <dbReference type="ARBA" id="ARBA00022694"/>
    </source>
</evidence>
<evidence type="ECO:0000256" key="5">
    <source>
        <dbReference type="ARBA" id="ARBA00022691"/>
    </source>
</evidence>
<dbReference type="PROSITE" id="PS51625">
    <property type="entry name" value="SAM_MT_TRMB"/>
    <property type="match status" value="1"/>
</dbReference>
<keyword evidence="4 7" id="KW-0808">Transferase</keyword>
<evidence type="ECO:0000256" key="4">
    <source>
        <dbReference type="ARBA" id="ARBA00022679"/>
    </source>
</evidence>
<feature type="binding site" evidence="7">
    <location>
        <position position="141"/>
    </location>
    <ligand>
        <name>substrate</name>
    </ligand>
</feature>
<dbReference type="UniPathway" id="UPA00989"/>
<feature type="binding site" evidence="7">
    <location>
        <position position="137"/>
    </location>
    <ligand>
        <name>S-adenosyl-L-methionine</name>
        <dbReference type="ChEBI" id="CHEBI:59789"/>
    </ligand>
</feature>
<feature type="binding site" evidence="7">
    <location>
        <position position="87"/>
    </location>
    <ligand>
        <name>S-adenosyl-L-methionine</name>
        <dbReference type="ChEBI" id="CHEBI:59789"/>
    </ligand>
</feature>
<dbReference type="Gene3D" id="3.40.50.150">
    <property type="entry name" value="Vaccinia Virus protein VP39"/>
    <property type="match status" value="1"/>
</dbReference>
<accession>A0A3E0H986</accession>
<feature type="binding site" evidence="7">
    <location>
        <position position="173"/>
    </location>
    <ligand>
        <name>substrate</name>
    </ligand>
</feature>
<dbReference type="Proteomes" id="UP000256774">
    <property type="component" value="Unassembled WGS sequence"/>
</dbReference>
<keyword evidence="9" id="KW-1185">Reference proteome</keyword>
<organism evidence="8 9">
    <name type="scientific">Paraperlucidibaca baekdonensis</name>
    <dbReference type="NCBI Taxonomy" id="748120"/>
    <lineage>
        <taxon>Bacteria</taxon>
        <taxon>Pseudomonadati</taxon>
        <taxon>Pseudomonadota</taxon>
        <taxon>Gammaproteobacteria</taxon>
        <taxon>Moraxellales</taxon>
        <taxon>Moraxellaceae</taxon>
        <taxon>Paraperlucidibaca</taxon>
    </lineage>
</organism>
<protein>
    <recommendedName>
        <fullName evidence="7">tRNA (guanine-N(7)-)-methyltransferase</fullName>
        <ecNumber evidence="7">2.1.1.33</ecNumber>
    </recommendedName>
    <alternativeName>
        <fullName evidence="7">tRNA (guanine(46)-N(7))-methyltransferase</fullName>
    </alternativeName>
    <alternativeName>
        <fullName evidence="7">tRNA(m7G46)-methyltransferase</fullName>
    </alternativeName>
</protein>
<keyword evidence="5 7" id="KW-0949">S-adenosyl-L-methionine</keyword>
<sequence length="232" mass="26113">MSESPARPFTDRIKTFMPRTSPLNTSQKQGMREFAPAMQLTLADGTLKPELVFGRQAPLTVEIGFGMGQTLIEMAQAAPARDFIGIEIHKPGVAQLCFDAGTQGVTNLRYYSEDAVQVLEQAITPGSVDTVQLFFPDPWQKARHHKRRFVRPDLIALVRQTLAIGGRFHMATDWAPYAEWMLEHMEAAPGFANAHAPGEYMPRPAWRPLTKFEQRGHEQGHGVWDLIYVRVD</sequence>